<gene>
    <name evidence="1" type="ORF">rCG_28417</name>
</gene>
<dbReference type="Proteomes" id="UP000234681">
    <property type="component" value="Chromosome 2"/>
</dbReference>
<protein>
    <submittedName>
        <fullName evidence="1">RCG28417</fullName>
    </submittedName>
</protein>
<sequence>MLQLIPQCLCTTTSPQQDVKELIKKDFYFHWPEVNHK</sequence>
<evidence type="ECO:0000313" key="1">
    <source>
        <dbReference type="EMBL" id="EDL82276.1"/>
    </source>
</evidence>
<dbReference type="EMBL" id="CH473952">
    <property type="protein sequence ID" value="EDL82276.1"/>
    <property type="molecule type" value="Genomic_DNA"/>
</dbReference>
<proteinExistence type="predicted"/>
<name>A6HVZ0_RAT</name>
<organism evidence="1 2">
    <name type="scientific">Rattus norvegicus</name>
    <name type="common">Rat</name>
    <dbReference type="NCBI Taxonomy" id="10116"/>
    <lineage>
        <taxon>Eukaryota</taxon>
        <taxon>Metazoa</taxon>
        <taxon>Chordata</taxon>
        <taxon>Craniata</taxon>
        <taxon>Vertebrata</taxon>
        <taxon>Euteleostomi</taxon>
        <taxon>Mammalia</taxon>
        <taxon>Eutheria</taxon>
        <taxon>Euarchontoglires</taxon>
        <taxon>Glires</taxon>
        <taxon>Rodentia</taxon>
        <taxon>Myomorpha</taxon>
        <taxon>Muroidea</taxon>
        <taxon>Muridae</taxon>
        <taxon>Murinae</taxon>
        <taxon>Rattus</taxon>
    </lineage>
</organism>
<accession>A6HVZ0</accession>
<evidence type="ECO:0000313" key="2">
    <source>
        <dbReference type="Proteomes" id="UP000234681"/>
    </source>
</evidence>
<dbReference type="AlphaFoldDB" id="A6HVZ0"/>
<reference evidence="2" key="1">
    <citation type="submission" date="2005-09" db="EMBL/GenBank/DDBJ databases">
        <authorList>
            <person name="Mural R.J."/>
            <person name="Li P.W."/>
            <person name="Adams M.D."/>
            <person name="Amanatides P.G."/>
            <person name="Baden-Tillson H."/>
            <person name="Barnstead M."/>
            <person name="Chin S.H."/>
            <person name="Dew I."/>
            <person name="Evans C.A."/>
            <person name="Ferriera S."/>
            <person name="Flanigan M."/>
            <person name="Fosler C."/>
            <person name="Glodek A."/>
            <person name="Gu Z."/>
            <person name="Holt R.A."/>
            <person name="Jennings D."/>
            <person name="Kraft C.L."/>
            <person name="Lu F."/>
            <person name="Nguyen T."/>
            <person name="Nusskern D.R."/>
            <person name="Pfannkoch C.M."/>
            <person name="Sitter C."/>
            <person name="Sutton G.G."/>
            <person name="Venter J.C."/>
            <person name="Wang Z."/>
            <person name="Woodage T."/>
            <person name="Zheng X.H."/>
            <person name="Zhong F."/>
        </authorList>
    </citation>
    <scope>NUCLEOTIDE SEQUENCE [LARGE SCALE GENOMIC DNA]</scope>
    <source>
        <strain>BN</strain>
        <strain evidence="2">Sprague-Dawley</strain>
    </source>
</reference>